<feature type="domain" description="RNA polymerase sigma-70 region 2" evidence="6">
    <location>
        <begin position="150"/>
        <end position="211"/>
    </location>
</feature>
<dbReference type="InterPro" id="IPR013325">
    <property type="entry name" value="RNA_pol_sigma_r2"/>
</dbReference>
<evidence type="ECO:0000256" key="5">
    <source>
        <dbReference type="ARBA" id="ARBA00023163"/>
    </source>
</evidence>
<dbReference type="InterPro" id="IPR039425">
    <property type="entry name" value="RNA_pol_sigma-70-like"/>
</dbReference>
<dbReference type="EMBL" id="JADBEJ010000006">
    <property type="protein sequence ID" value="MBE1580429.1"/>
    <property type="molecule type" value="Genomic_DNA"/>
</dbReference>
<accession>A0ABR9LIA8</accession>
<organism evidence="8 9">
    <name type="scientific">Amycolatopsis roodepoortensis</name>
    <dbReference type="NCBI Taxonomy" id="700274"/>
    <lineage>
        <taxon>Bacteria</taxon>
        <taxon>Bacillati</taxon>
        <taxon>Actinomycetota</taxon>
        <taxon>Actinomycetes</taxon>
        <taxon>Pseudonocardiales</taxon>
        <taxon>Pseudonocardiaceae</taxon>
        <taxon>Amycolatopsis</taxon>
    </lineage>
</organism>
<reference evidence="8 9" key="1">
    <citation type="submission" date="2020-10" db="EMBL/GenBank/DDBJ databases">
        <title>Sequencing the genomes of 1000 actinobacteria strains.</title>
        <authorList>
            <person name="Klenk H.-P."/>
        </authorList>
    </citation>
    <scope>NUCLEOTIDE SEQUENCE [LARGE SCALE GENOMIC DNA]</scope>
    <source>
        <strain evidence="8 9">DSM 46661</strain>
    </source>
</reference>
<keyword evidence="4" id="KW-0238">DNA-binding</keyword>
<gene>
    <name evidence="8" type="ORF">H4W30_007510</name>
</gene>
<dbReference type="InterPro" id="IPR007627">
    <property type="entry name" value="RNA_pol_sigma70_r2"/>
</dbReference>
<evidence type="ECO:0000256" key="1">
    <source>
        <dbReference type="ARBA" id="ARBA00010641"/>
    </source>
</evidence>
<feature type="domain" description="RNA polymerase sigma factor 70 region 4 type 2" evidence="7">
    <location>
        <begin position="243"/>
        <end position="294"/>
    </location>
</feature>
<dbReference type="Pfam" id="PF08281">
    <property type="entry name" value="Sigma70_r4_2"/>
    <property type="match status" value="1"/>
</dbReference>
<evidence type="ECO:0000256" key="3">
    <source>
        <dbReference type="ARBA" id="ARBA00023082"/>
    </source>
</evidence>
<dbReference type="Proteomes" id="UP000656548">
    <property type="component" value="Unassembled WGS sequence"/>
</dbReference>
<dbReference type="SUPFAM" id="SSF88946">
    <property type="entry name" value="Sigma2 domain of RNA polymerase sigma factors"/>
    <property type="match status" value="1"/>
</dbReference>
<dbReference type="Gene3D" id="1.10.1740.10">
    <property type="match status" value="1"/>
</dbReference>
<keyword evidence="3" id="KW-0731">Sigma factor</keyword>
<dbReference type="CDD" id="cd06171">
    <property type="entry name" value="Sigma70_r4"/>
    <property type="match status" value="1"/>
</dbReference>
<keyword evidence="9" id="KW-1185">Reference proteome</keyword>
<dbReference type="PANTHER" id="PTHR43133:SF58">
    <property type="entry name" value="ECF RNA POLYMERASE SIGMA FACTOR SIGD"/>
    <property type="match status" value="1"/>
</dbReference>
<comment type="caution">
    <text evidence="8">The sequence shown here is derived from an EMBL/GenBank/DDBJ whole genome shotgun (WGS) entry which is preliminary data.</text>
</comment>
<dbReference type="InterPro" id="IPR036388">
    <property type="entry name" value="WH-like_DNA-bd_sf"/>
</dbReference>
<dbReference type="PANTHER" id="PTHR43133">
    <property type="entry name" value="RNA POLYMERASE ECF-TYPE SIGMA FACTO"/>
    <property type="match status" value="1"/>
</dbReference>
<evidence type="ECO:0000313" key="8">
    <source>
        <dbReference type="EMBL" id="MBE1580429.1"/>
    </source>
</evidence>
<dbReference type="GO" id="GO:0000428">
    <property type="term" value="C:DNA-directed RNA polymerase complex"/>
    <property type="evidence" value="ECO:0007669"/>
    <property type="project" value="UniProtKB-KW"/>
</dbReference>
<dbReference type="Gene3D" id="1.10.10.10">
    <property type="entry name" value="Winged helix-like DNA-binding domain superfamily/Winged helix DNA-binding domain"/>
    <property type="match status" value="1"/>
</dbReference>
<keyword evidence="5" id="KW-0804">Transcription</keyword>
<dbReference type="Pfam" id="PF04542">
    <property type="entry name" value="Sigma70_r2"/>
    <property type="match status" value="1"/>
</dbReference>
<evidence type="ECO:0000256" key="4">
    <source>
        <dbReference type="ARBA" id="ARBA00023125"/>
    </source>
</evidence>
<dbReference type="RefSeq" id="WP_192746993.1">
    <property type="nucleotide sequence ID" value="NZ_JADBEJ010000006.1"/>
</dbReference>
<dbReference type="InterPro" id="IPR013324">
    <property type="entry name" value="RNA_pol_sigma_r3/r4-like"/>
</dbReference>
<sequence>MDRNEEKDFDTWLNGQREEFDAAMRESVDSAAVLRAIKHRSAAEARQEIDERVAVAAATGEPLNPEPDWPAERWERVDADFAALAQQAPLQTWSEYLAARHHHTLFHIQSRLGAPPPDAVPDWEDYGLEDVVLLEALSQGQQGALQRIVSLVRPLAVRYARGHFGIRGWPLEAADDVAQEALLALISGLPAYDHQKQPFLQFAYSVLKHKVSTDGGQAVVNLQLPLHRLVSYSHTKPDPASRFAALLRELPAERREVVVLRIVVGLSAEETATALGGKSAGWVRVEQHRALAELRRAVARLEIAEPDDTE</sequence>
<keyword evidence="8" id="KW-0240">DNA-directed RNA polymerase</keyword>
<evidence type="ECO:0000313" key="9">
    <source>
        <dbReference type="Proteomes" id="UP000656548"/>
    </source>
</evidence>
<evidence type="ECO:0000256" key="2">
    <source>
        <dbReference type="ARBA" id="ARBA00023015"/>
    </source>
</evidence>
<keyword evidence="2" id="KW-0805">Transcription regulation</keyword>
<name>A0ABR9LIA8_9PSEU</name>
<evidence type="ECO:0000259" key="7">
    <source>
        <dbReference type="Pfam" id="PF08281"/>
    </source>
</evidence>
<dbReference type="InterPro" id="IPR013249">
    <property type="entry name" value="RNA_pol_sigma70_r4_t2"/>
</dbReference>
<proteinExistence type="inferred from homology"/>
<protein>
    <submittedName>
        <fullName evidence="8">DNA-directed RNA polymerase specialized sigma24 family protein</fullName>
    </submittedName>
</protein>
<dbReference type="SUPFAM" id="SSF88659">
    <property type="entry name" value="Sigma3 and sigma4 domains of RNA polymerase sigma factors"/>
    <property type="match status" value="1"/>
</dbReference>
<evidence type="ECO:0000259" key="6">
    <source>
        <dbReference type="Pfam" id="PF04542"/>
    </source>
</evidence>
<comment type="similarity">
    <text evidence="1">Belongs to the sigma-70 factor family. ECF subfamily.</text>
</comment>